<dbReference type="EMBL" id="JAQQWP010000010">
    <property type="protein sequence ID" value="KAK8097339.1"/>
    <property type="molecule type" value="Genomic_DNA"/>
</dbReference>
<evidence type="ECO:0000259" key="2">
    <source>
        <dbReference type="PROSITE" id="PS50878"/>
    </source>
</evidence>
<keyword evidence="4" id="KW-1185">Reference proteome</keyword>
<comment type="caution">
    <text evidence="3">The sequence shown here is derived from an EMBL/GenBank/DDBJ whole genome shotgun (WGS) entry which is preliminary data.</text>
</comment>
<organism evidence="3 4">
    <name type="scientific">Apiospora kogelbergensis</name>
    <dbReference type="NCBI Taxonomy" id="1337665"/>
    <lineage>
        <taxon>Eukaryota</taxon>
        <taxon>Fungi</taxon>
        <taxon>Dikarya</taxon>
        <taxon>Ascomycota</taxon>
        <taxon>Pezizomycotina</taxon>
        <taxon>Sordariomycetes</taxon>
        <taxon>Xylariomycetidae</taxon>
        <taxon>Amphisphaeriales</taxon>
        <taxon>Apiosporaceae</taxon>
        <taxon>Apiospora</taxon>
    </lineage>
</organism>
<dbReference type="AlphaFoldDB" id="A0AAW0QC02"/>
<dbReference type="Proteomes" id="UP001392437">
    <property type="component" value="Unassembled WGS sequence"/>
</dbReference>
<gene>
    <name evidence="3" type="ORF">PG999_013283</name>
</gene>
<reference evidence="3 4" key="1">
    <citation type="submission" date="2023-01" db="EMBL/GenBank/DDBJ databases">
        <title>Analysis of 21 Apiospora genomes using comparative genomics revels a genus with tremendous synthesis potential of carbohydrate active enzymes and secondary metabolites.</title>
        <authorList>
            <person name="Sorensen T."/>
        </authorList>
    </citation>
    <scope>NUCLEOTIDE SEQUENCE [LARGE SCALE GENOMIC DNA]</scope>
    <source>
        <strain evidence="3 4">CBS 117206</strain>
    </source>
</reference>
<sequence length="208" mass="22102">MLDASGVFDNVDHAKLIDCLARRGLPAPIVLWISKWLKDRRTQLKLPEGKSGWITQNYGIPKGSSLSPLLWLFYNADLLNEILGGGSTAVLGSGAAKGAATGAALGTGTPSQQGSSASYPVAGVQGPKTASGTPLEECIQLPGVDPIEPQEKLRHLGVWFDPGLLWHHHIAEIKTKVRKSIQGLKAITGADWGCAPEIVYKDSSPVTF</sequence>
<proteinExistence type="predicted"/>
<evidence type="ECO:0000313" key="4">
    <source>
        <dbReference type="Proteomes" id="UP001392437"/>
    </source>
</evidence>
<dbReference type="PANTHER" id="PTHR33481:SF1">
    <property type="entry name" value="ENDONUCLEASE_EXONUCLEASE_PHOSPHATASE DOMAIN-CONTAINING PROTEIN-RELATED"/>
    <property type="match status" value="1"/>
</dbReference>
<feature type="region of interest" description="Disordered" evidence="1">
    <location>
        <begin position="107"/>
        <end position="126"/>
    </location>
</feature>
<protein>
    <submittedName>
        <fullName evidence="3">Zinc knuckle</fullName>
    </submittedName>
</protein>
<evidence type="ECO:0000313" key="3">
    <source>
        <dbReference type="EMBL" id="KAK8097339.1"/>
    </source>
</evidence>
<dbReference type="InterPro" id="IPR000477">
    <property type="entry name" value="RT_dom"/>
</dbReference>
<name>A0AAW0QC02_9PEZI</name>
<feature type="domain" description="Reverse transcriptase" evidence="2">
    <location>
        <begin position="1"/>
        <end position="160"/>
    </location>
</feature>
<evidence type="ECO:0000256" key="1">
    <source>
        <dbReference type="SAM" id="MobiDB-lite"/>
    </source>
</evidence>
<dbReference type="PANTHER" id="PTHR33481">
    <property type="entry name" value="REVERSE TRANSCRIPTASE"/>
    <property type="match status" value="1"/>
</dbReference>
<dbReference type="PROSITE" id="PS50878">
    <property type="entry name" value="RT_POL"/>
    <property type="match status" value="1"/>
</dbReference>
<accession>A0AAW0QC02</accession>
<dbReference type="Pfam" id="PF00078">
    <property type="entry name" value="RVT_1"/>
    <property type="match status" value="1"/>
</dbReference>